<dbReference type="GO" id="GO:0003700">
    <property type="term" value="F:DNA-binding transcription factor activity"/>
    <property type="evidence" value="ECO:0007669"/>
    <property type="project" value="InterPro"/>
</dbReference>
<dbReference type="InterPro" id="IPR001845">
    <property type="entry name" value="HTH_ArsR_DNA-bd_dom"/>
</dbReference>
<dbReference type="AlphaFoldDB" id="A0A0F9PAN6"/>
<keyword evidence="3" id="KW-0408">Iron</keyword>
<organism evidence="7">
    <name type="scientific">marine sediment metagenome</name>
    <dbReference type="NCBI Taxonomy" id="412755"/>
    <lineage>
        <taxon>unclassified sequences</taxon>
        <taxon>metagenomes</taxon>
        <taxon>ecological metagenomes</taxon>
    </lineage>
</organism>
<dbReference type="GO" id="GO:0046872">
    <property type="term" value="F:metal ion binding"/>
    <property type="evidence" value="ECO:0007669"/>
    <property type="project" value="UniProtKB-KW"/>
</dbReference>
<feature type="domain" description="F420-non-reducing hydrogenase iron-sulfur subunit D" evidence="6">
    <location>
        <begin position="7"/>
        <end position="128"/>
    </location>
</feature>
<evidence type="ECO:0000259" key="6">
    <source>
        <dbReference type="Pfam" id="PF02662"/>
    </source>
</evidence>
<proteinExistence type="predicted"/>
<reference evidence="7" key="1">
    <citation type="journal article" date="2015" name="Nature">
        <title>Complex archaea that bridge the gap between prokaryotes and eukaryotes.</title>
        <authorList>
            <person name="Spang A."/>
            <person name="Saw J.H."/>
            <person name="Jorgensen S.L."/>
            <person name="Zaremba-Niedzwiedzka K."/>
            <person name="Martijn J."/>
            <person name="Lind A.E."/>
            <person name="van Eijk R."/>
            <person name="Schleper C."/>
            <person name="Guy L."/>
            <person name="Ettema T.J."/>
        </authorList>
    </citation>
    <scope>NUCLEOTIDE SEQUENCE</scope>
</reference>
<dbReference type="GO" id="GO:0051536">
    <property type="term" value="F:iron-sulfur cluster binding"/>
    <property type="evidence" value="ECO:0007669"/>
    <property type="project" value="UniProtKB-KW"/>
</dbReference>
<sequence length="253" mass="28731">MSYEPKILGFLCNWCSYAGADLAGVSRMQYPPNIRVIRVMCSGRVDPKFIFEAFRVGADGVIVMGCHPGDCHYIEGNYEAEKKFEMVQKFLEFINFDNRVRLEWVSASEGARYTNIVKDFTTQIKELGQSQAGGENPDNKILGKLKAMQEAASGDRMRALVGRKRKITEVENVYGEKFSSDKFNEIFNSAIIDEYNRHRILLSLEKDSKSVKDIAIEIEIDPSIVLQHLLNLKSRGRADFQKIVGITPIFMKT</sequence>
<gene>
    <name evidence="7" type="ORF">LCGC14_0849790</name>
</gene>
<evidence type="ECO:0000256" key="4">
    <source>
        <dbReference type="ARBA" id="ARBA00023014"/>
    </source>
</evidence>
<evidence type="ECO:0000256" key="2">
    <source>
        <dbReference type="ARBA" id="ARBA00023002"/>
    </source>
</evidence>
<dbReference type="GO" id="GO:0016491">
    <property type="term" value="F:oxidoreductase activity"/>
    <property type="evidence" value="ECO:0007669"/>
    <property type="project" value="UniProtKB-KW"/>
</dbReference>
<feature type="domain" description="HTH arsR-type" evidence="5">
    <location>
        <begin position="196"/>
        <end position="234"/>
    </location>
</feature>
<dbReference type="Pfam" id="PF02662">
    <property type="entry name" value="FlpD"/>
    <property type="match status" value="1"/>
</dbReference>
<protein>
    <recommendedName>
        <fullName evidence="8">F420-non-reducing hydrogenase iron-sulfur subunit D domain-containing protein</fullName>
    </recommendedName>
</protein>
<evidence type="ECO:0000256" key="3">
    <source>
        <dbReference type="ARBA" id="ARBA00023004"/>
    </source>
</evidence>
<dbReference type="InterPro" id="IPR003813">
    <property type="entry name" value="MvhD/FlpD"/>
</dbReference>
<evidence type="ECO:0008006" key="8">
    <source>
        <dbReference type="Google" id="ProtNLM"/>
    </source>
</evidence>
<keyword evidence="1" id="KW-0479">Metal-binding</keyword>
<keyword evidence="2" id="KW-0560">Oxidoreductase</keyword>
<evidence type="ECO:0000259" key="5">
    <source>
        <dbReference type="Pfam" id="PF01022"/>
    </source>
</evidence>
<keyword evidence="4" id="KW-0411">Iron-sulfur</keyword>
<dbReference type="Pfam" id="PF01022">
    <property type="entry name" value="HTH_5"/>
    <property type="match status" value="1"/>
</dbReference>
<comment type="caution">
    <text evidence="7">The sequence shown here is derived from an EMBL/GenBank/DDBJ whole genome shotgun (WGS) entry which is preliminary data.</text>
</comment>
<evidence type="ECO:0000313" key="7">
    <source>
        <dbReference type="EMBL" id="KKN28870.1"/>
    </source>
</evidence>
<evidence type="ECO:0000256" key="1">
    <source>
        <dbReference type="ARBA" id="ARBA00022723"/>
    </source>
</evidence>
<dbReference type="EMBL" id="LAZR01002528">
    <property type="protein sequence ID" value="KKN28870.1"/>
    <property type="molecule type" value="Genomic_DNA"/>
</dbReference>
<name>A0A0F9PAN6_9ZZZZ</name>
<accession>A0A0F9PAN6</accession>